<dbReference type="InterPro" id="IPR010291">
    <property type="entry name" value="Ion_channel_UNC-93"/>
</dbReference>
<feature type="transmembrane region" description="Helical" evidence="10">
    <location>
        <begin position="466"/>
        <end position="485"/>
    </location>
</feature>
<accession>A0A1X7VUD4</accession>
<evidence type="ECO:0000313" key="12">
    <source>
        <dbReference type="Proteomes" id="UP000007879"/>
    </source>
</evidence>
<evidence type="ECO:0000256" key="2">
    <source>
        <dbReference type="ARBA" id="ARBA00009172"/>
    </source>
</evidence>
<feature type="transmembrane region" description="Helical" evidence="10">
    <location>
        <begin position="285"/>
        <end position="307"/>
    </location>
</feature>
<dbReference type="Proteomes" id="UP000007879">
    <property type="component" value="Unassembled WGS sequence"/>
</dbReference>
<evidence type="ECO:0000256" key="7">
    <source>
        <dbReference type="ARBA" id="ARBA00040302"/>
    </source>
</evidence>
<feature type="transmembrane region" description="Helical" evidence="10">
    <location>
        <begin position="152"/>
        <end position="174"/>
    </location>
</feature>
<dbReference type="FunCoup" id="A0A1X7VUD4">
    <property type="interactions" value="210"/>
</dbReference>
<feature type="transmembrane region" description="Helical" evidence="10">
    <location>
        <begin position="86"/>
        <end position="105"/>
    </location>
</feature>
<evidence type="ECO:0000313" key="11">
    <source>
        <dbReference type="EnsemblMetazoa" id="Aqu2.1.43484_001"/>
    </source>
</evidence>
<dbReference type="InterPro" id="IPR036259">
    <property type="entry name" value="MFS_trans_sf"/>
</dbReference>
<feature type="transmembrane region" description="Helical" evidence="10">
    <location>
        <begin position="354"/>
        <end position="373"/>
    </location>
</feature>
<dbReference type="STRING" id="400682.A0A1X7VUD4"/>
<reference evidence="12" key="1">
    <citation type="journal article" date="2010" name="Nature">
        <title>The Amphimedon queenslandica genome and the evolution of animal complexity.</title>
        <authorList>
            <person name="Srivastava M."/>
            <person name="Simakov O."/>
            <person name="Chapman J."/>
            <person name="Fahey B."/>
            <person name="Gauthier M.E."/>
            <person name="Mitros T."/>
            <person name="Richards G.S."/>
            <person name="Conaco C."/>
            <person name="Dacre M."/>
            <person name="Hellsten U."/>
            <person name="Larroux C."/>
            <person name="Putnam N.H."/>
            <person name="Stanke M."/>
            <person name="Adamska M."/>
            <person name="Darling A."/>
            <person name="Degnan S.M."/>
            <person name="Oakley T.H."/>
            <person name="Plachetzki D.C."/>
            <person name="Zhai Y."/>
            <person name="Adamski M."/>
            <person name="Calcino A."/>
            <person name="Cummins S.F."/>
            <person name="Goodstein D.M."/>
            <person name="Harris C."/>
            <person name="Jackson D.J."/>
            <person name="Leys S.P."/>
            <person name="Shu S."/>
            <person name="Woodcroft B.J."/>
            <person name="Vervoort M."/>
            <person name="Kosik K.S."/>
            <person name="Manning G."/>
            <person name="Degnan B.M."/>
            <person name="Rokhsar D.S."/>
        </authorList>
    </citation>
    <scope>NUCLEOTIDE SEQUENCE [LARGE SCALE GENOMIC DNA]</scope>
</reference>
<dbReference type="InParanoid" id="A0A1X7VUD4"/>
<dbReference type="PANTHER" id="PTHR23294">
    <property type="entry name" value="ET TRANSLATION PRODUCT-RELATED"/>
    <property type="match status" value="1"/>
</dbReference>
<name>A0A1X7VUD4_AMPQE</name>
<evidence type="ECO:0000256" key="1">
    <source>
        <dbReference type="ARBA" id="ARBA00004141"/>
    </source>
</evidence>
<feature type="transmembrane region" description="Helical" evidence="10">
    <location>
        <begin position="440"/>
        <end position="460"/>
    </location>
</feature>
<dbReference type="eggNOG" id="KOG3098">
    <property type="taxonomic scope" value="Eukaryota"/>
</dbReference>
<evidence type="ECO:0000256" key="3">
    <source>
        <dbReference type="ARBA" id="ARBA00022692"/>
    </source>
</evidence>
<proteinExistence type="inferred from homology"/>
<keyword evidence="6" id="KW-0325">Glycoprotein</keyword>
<keyword evidence="5 10" id="KW-0472">Membrane</keyword>
<sequence>METKNWVNIILLGFGFFLLFSAFQTTAFIQTLTISSYLSPTCNPGNKTSYGVLSSSLADRVGYLSGSIIYLMVAIGNWVSVSIVSIFGAKWSLVISGALYVIYIACLIRPLIYSIFIGAFILGAGGGVLWTAQGQILIQNSSKERMGTTSGIFWFMLESSLVVGSIYIFSYYYIKRDSFSSSETFCFPHTQNMIIFGVLTFVAICGIVVLLFISPVEKMSTGSSVGSINSSSSREKEPLMSSRQSRTSVQVFSSSPDFIANCHPYVQAVLNPLIKAVKMMITWKMLLLCVTFVYTGYELGFWSGVYGTMIGHTHVFPKYYVGAALFFIGLGEIIGGGLFGVFGSYTNRFGRDPILLLGLICHMVCFLLTFYFFSEDSIAGDVKSSDSYGALGVYGLMSNIYVALGGAFLLGLGDACFNTQIYSIIGVIYSSDEDSAPAMALYKFFQSITAFVSFLTSTLLKLQWQLLILVVLAVLGTVTFCIVEWDYHRSEQKREDDLTNSYEEPNDTRYAVEKTYSASSLDGEDGFMSDSSAH</sequence>
<feature type="transmembrane region" description="Helical" evidence="10">
    <location>
        <begin position="111"/>
        <end position="132"/>
    </location>
</feature>
<feature type="transmembrane region" description="Helical" evidence="10">
    <location>
        <begin position="319"/>
        <end position="342"/>
    </location>
</feature>
<organism evidence="11">
    <name type="scientific">Amphimedon queenslandica</name>
    <name type="common">Sponge</name>
    <dbReference type="NCBI Taxonomy" id="400682"/>
    <lineage>
        <taxon>Eukaryota</taxon>
        <taxon>Metazoa</taxon>
        <taxon>Porifera</taxon>
        <taxon>Demospongiae</taxon>
        <taxon>Heteroscleromorpha</taxon>
        <taxon>Haplosclerida</taxon>
        <taxon>Niphatidae</taxon>
        <taxon>Amphimedon</taxon>
    </lineage>
</organism>
<dbReference type="Gene3D" id="1.20.1250.20">
    <property type="entry name" value="MFS general substrate transporter like domains"/>
    <property type="match status" value="2"/>
</dbReference>
<dbReference type="InterPro" id="IPR051617">
    <property type="entry name" value="UNC-93-like_regulator"/>
</dbReference>
<evidence type="ECO:0000256" key="6">
    <source>
        <dbReference type="ARBA" id="ARBA00023180"/>
    </source>
</evidence>
<dbReference type="KEGG" id="aqu:100641155"/>
<comment type="subcellular location">
    <subcellularLocation>
        <location evidence="1">Membrane</location>
        <topology evidence="1">Multi-pass membrane protein</topology>
    </subcellularLocation>
</comment>
<dbReference type="OrthoDB" id="196103at2759"/>
<feature type="compositionally biased region" description="Low complexity" evidence="9">
    <location>
        <begin position="220"/>
        <end position="232"/>
    </location>
</feature>
<dbReference type="GO" id="GO:0016020">
    <property type="term" value="C:membrane"/>
    <property type="evidence" value="ECO:0007669"/>
    <property type="project" value="UniProtKB-SubCell"/>
</dbReference>
<dbReference type="EnsemblMetazoa" id="Aqu2.1.43484_001">
    <property type="protein sequence ID" value="Aqu2.1.43484_001"/>
    <property type="gene ID" value="Aqu2.1.43484"/>
</dbReference>
<gene>
    <name evidence="11" type="primary">100641155</name>
</gene>
<reference evidence="11" key="2">
    <citation type="submission" date="2017-05" db="UniProtKB">
        <authorList>
            <consortium name="EnsemblMetazoa"/>
        </authorList>
    </citation>
    <scope>IDENTIFICATION</scope>
</reference>
<feature type="transmembrane region" description="Helical" evidence="10">
    <location>
        <begin position="61"/>
        <end position="79"/>
    </location>
</feature>
<evidence type="ECO:0000256" key="8">
    <source>
        <dbReference type="ARBA" id="ARBA00041910"/>
    </source>
</evidence>
<keyword evidence="12" id="KW-1185">Reference proteome</keyword>
<comment type="similarity">
    <text evidence="2">Belongs to the unc-93 family.</text>
</comment>
<dbReference type="EnsemblMetazoa" id="XM_019997998.1">
    <property type="protein sequence ID" value="XP_019853557.1"/>
    <property type="gene ID" value="LOC100641155"/>
</dbReference>
<dbReference type="Pfam" id="PF05978">
    <property type="entry name" value="UNC-93"/>
    <property type="match status" value="1"/>
</dbReference>
<keyword evidence="3 10" id="KW-0812">Transmembrane</keyword>
<evidence type="ECO:0000256" key="9">
    <source>
        <dbReference type="SAM" id="MobiDB-lite"/>
    </source>
</evidence>
<protein>
    <recommendedName>
        <fullName evidence="7">UNC93-like protein MFSD11</fullName>
    </recommendedName>
    <alternativeName>
        <fullName evidence="8">Major facilitator superfamily domain-containing protein 11</fullName>
    </alternativeName>
</protein>
<feature type="region of interest" description="Disordered" evidence="9">
    <location>
        <begin position="220"/>
        <end position="244"/>
    </location>
</feature>
<dbReference type="AlphaFoldDB" id="A0A1X7VUD4"/>
<dbReference type="SUPFAM" id="SSF103473">
    <property type="entry name" value="MFS general substrate transporter"/>
    <property type="match status" value="1"/>
</dbReference>
<dbReference type="PANTHER" id="PTHR23294:SF0">
    <property type="entry name" value="UNC93-LIKE PROTEIN MFSD11"/>
    <property type="match status" value="1"/>
</dbReference>
<evidence type="ECO:0000256" key="5">
    <source>
        <dbReference type="ARBA" id="ARBA00023136"/>
    </source>
</evidence>
<feature type="transmembrane region" description="Helical" evidence="10">
    <location>
        <begin position="194"/>
        <end position="213"/>
    </location>
</feature>
<evidence type="ECO:0000256" key="10">
    <source>
        <dbReference type="SAM" id="Phobius"/>
    </source>
</evidence>
<keyword evidence="4 10" id="KW-1133">Transmembrane helix</keyword>
<feature type="transmembrane region" description="Helical" evidence="10">
    <location>
        <begin position="393"/>
        <end position="412"/>
    </location>
</feature>
<evidence type="ECO:0000256" key="4">
    <source>
        <dbReference type="ARBA" id="ARBA00022989"/>
    </source>
</evidence>